<comment type="subcellular location">
    <subcellularLocation>
        <location evidence="1 9">Cell inner membrane</location>
        <topology evidence="1 9">Single-pass membrane protein</topology>
    </subcellularLocation>
</comment>
<evidence type="ECO:0000259" key="12">
    <source>
        <dbReference type="Pfam" id="PF26002"/>
    </source>
</evidence>
<evidence type="ECO:0000256" key="5">
    <source>
        <dbReference type="ARBA" id="ARBA00022519"/>
    </source>
</evidence>
<dbReference type="PRINTS" id="PR01490">
    <property type="entry name" value="RTXTOXIND"/>
</dbReference>
<dbReference type="InterPro" id="IPR006144">
    <property type="entry name" value="Secretion_HlyD_CS"/>
</dbReference>
<dbReference type="InterPro" id="IPR010129">
    <property type="entry name" value="T1SS_HlyD"/>
</dbReference>
<keyword evidence="5 9" id="KW-0997">Cell inner membrane</keyword>
<proteinExistence type="inferred from homology"/>
<feature type="coiled-coil region" evidence="10">
    <location>
        <begin position="233"/>
        <end position="267"/>
    </location>
</feature>
<feature type="coiled-coil region" evidence="10">
    <location>
        <begin position="167"/>
        <end position="201"/>
    </location>
</feature>
<dbReference type="EMBL" id="CP016616">
    <property type="protein sequence ID" value="ANY79529.1"/>
    <property type="molecule type" value="Genomic_DNA"/>
</dbReference>
<keyword evidence="7 9" id="KW-1133">Transmembrane helix</keyword>
<feature type="domain" description="AprE-like beta-barrel" evidence="12">
    <location>
        <begin position="331"/>
        <end position="419"/>
    </location>
</feature>
<dbReference type="PANTHER" id="PTHR30386">
    <property type="entry name" value="MEMBRANE FUSION SUBUNIT OF EMRAB-TOLC MULTIDRUG EFFLUX PUMP"/>
    <property type="match status" value="1"/>
</dbReference>
<dbReference type="Pfam" id="PF26002">
    <property type="entry name" value="Beta-barrel_AprE"/>
    <property type="match status" value="1"/>
</dbReference>
<dbReference type="Gene3D" id="2.40.30.170">
    <property type="match status" value="1"/>
</dbReference>
<dbReference type="Pfam" id="PF25994">
    <property type="entry name" value="HH_AprE"/>
    <property type="match status" value="1"/>
</dbReference>
<dbReference type="SUPFAM" id="SSF111369">
    <property type="entry name" value="HlyD-like secretion proteins"/>
    <property type="match status" value="2"/>
</dbReference>
<feature type="transmembrane region" description="Helical" evidence="9">
    <location>
        <begin position="26"/>
        <end position="53"/>
    </location>
</feature>
<evidence type="ECO:0000256" key="7">
    <source>
        <dbReference type="ARBA" id="ARBA00022989"/>
    </source>
</evidence>
<keyword evidence="10" id="KW-0175">Coiled coil</keyword>
<dbReference type="InterPro" id="IPR058781">
    <property type="entry name" value="HH_AprE-like"/>
</dbReference>
<evidence type="ECO:0000256" key="10">
    <source>
        <dbReference type="SAM" id="Coils"/>
    </source>
</evidence>
<dbReference type="AlphaFoldDB" id="A0A1B2EHW0"/>
<evidence type="ECO:0000259" key="11">
    <source>
        <dbReference type="Pfam" id="PF25994"/>
    </source>
</evidence>
<dbReference type="GO" id="GO:0009306">
    <property type="term" value="P:protein secretion"/>
    <property type="evidence" value="ECO:0007669"/>
    <property type="project" value="InterPro"/>
</dbReference>
<reference evidence="13" key="1">
    <citation type="submission" date="2016-07" db="EMBL/GenBank/DDBJ databases">
        <title>Microvirga ossetica sp. nov. a new species of rhizobia isolated from root nodules of the legume species Vicia alpestris Steven originated from North Ossetia region in the Caucasus.</title>
        <authorList>
            <person name="Safronova V.I."/>
            <person name="Kuznetsova I.G."/>
            <person name="Sazanova A.L."/>
            <person name="Belimov A."/>
            <person name="Andronov E."/>
            <person name="Osledkin Y.S."/>
            <person name="Onishchuk O.P."/>
            <person name="Kurchak O.N."/>
            <person name="Shaposhnikov A.I."/>
            <person name="Willems A."/>
            <person name="Tikhonovich I.A."/>
        </authorList>
    </citation>
    <scope>NUCLEOTIDE SEQUENCE [LARGE SCALE GENOMIC DNA]</scope>
    <source>
        <strain evidence="13">V5/3M</strain>
    </source>
</reference>
<dbReference type="GO" id="GO:0005886">
    <property type="term" value="C:plasma membrane"/>
    <property type="evidence" value="ECO:0007669"/>
    <property type="project" value="UniProtKB-SubCell"/>
</dbReference>
<evidence type="ECO:0000256" key="4">
    <source>
        <dbReference type="ARBA" id="ARBA00022475"/>
    </source>
</evidence>
<dbReference type="PANTHER" id="PTHR30386:SF17">
    <property type="entry name" value="ALKALINE PROTEASE SECRETION PROTEIN APRE"/>
    <property type="match status" value="1"/>
</dbReference>
<dbReference type="NCBIfam" id="TIGR01843">
    <property type="entry name" value="type_I_hlyD"/>
    <property type="match status" value="1"/>
</dbReference>
<keyword evidence="4 9" id="KW-1003">Cell membrane</keyword>
<comment type="similarity">
    <text evidence="2 9">Belongs to the membrane fusion protein (MFP) (TC 8.A.1) family.</text>
</comment>
<dbReference type="InterPro" id="IPR050739">
    <property type="entry name" value="MFP"/>
</dbReference>
<gene>
    <name evidence="13" type="ORF">BB934_15935</name>
</gene>
<evidence type="ECO:0000256" key="3">
    <source>
        <dbReference type="ARBA" id="ARBA00022448"/>
    </source>
</evidence>
<evidence type="ECO:0000313" key="13">
    <source>
        <dbReference type="EMBL" id="ANY79529.1"/>
    </source>
</evidence>
<keyword evidence="8 9" id="KW-0472">Membrane</keyword>
<evidence type="ECO:0000256" key="9">
    <source>
        <dbReference type="RuleBase" id="RU365093"/>
    </source>
</evidence>
<evidence type="ECO:0000256" key="1">
    <source>
        <dbReference type="ARBA" id="ARBA00004377"/>
    </source>
</evidence>
<keyword evidence="6 9" id="KW-0812">Transmembrane</keyword>
<name>A0A1B2EHW0_9HYPH</name>
<evidence type="ECO:0000256" key="8">
    <source>
        <dbReference type="ARBA" id="ARBA00023136"/>
    </source>
</evidence>
<evidence type="ECO:0000256" key="6">
    <source>
        <dbReference type="ARBA" id="ARBA00022692"/>
    </source>
</evidence>
<dbReference type="PROSITE" id="PS00543">
    <property type="entry name" value="HLYD_FAMILY"/>
    <property type="match status" value="1"/>
</dbReference>
<feature type="domain" description="AprE-like long alpha-helical hairpin" evidence="11">
    <location>
        <begin position="100"/>
        <end position="288"/>
    </location>
</feature>
<organism evidence="13">
    <name type="scientific">Microvirga ossetica</name>
    <dbReference type="NCBI Taxonomy" id="1882682"/>
    <lineage>
        <taxon>Bacteria</taxon>
        <taxon>Pseudomonadati</taxon>
        <taxon>Pseudomonadota</taxon>
        <taxon>Alphaproteobacteria</taxon>
        <taxon>Hyphomicrobiales</taxon>
        <taxon>Methylobacteriaceae</taxon>
        <taxon>Microvirga</taxon>
    </lineage>
</organism>
<keyword evidence="3 9" id="KW-0813">Transport</keyword>
<evidence type="ECO:0000256" key="2">
    <source>
        <dbReference type="ARBA" id="ARBA00009477"/>
    </source>
</evidence>
<dbReference type="KEGG" id="moc:BB934_15935"/>
<dbReference type="InterPro" id="IPR058982">
    <property type="entry name" value="Beta-barrel_AprE"/>
</dbReference>
<accession>A0A1B2EHW0</accession>
<dbReference type="Gene3D" id="2.40.50.100">
    <property type="match status" value="1"/>
</dbReference>
<sequence length="442" mass="48072">MSMAFSLPAGSTPSNTADSPRAPLLIGGFAALVMVLVFGVWTSLMSVSGGAVANGKVTIEGSRKSLQHQEGGTVGGILVREGQRVEKGQPLLELNRTALQAEVAILESTRTATIVRLARLRAEARNDTQVTWPADVAALRADLQARSIIDQEAAVFDARLTAYRGNINLLQQQIEGRKQQIEGLKARLAATQLQLTSVDQERSSLLPLVEKGLIARPRVLALERSSASLSGEIQTIKSQMDAERSSIQQAETQIDQLEKDRREAGAKELAESEARLADVAPRLTSARERLERTTLVAPEAGYVYGLSVFNTGAVITPGQTVLEIVPAAEALVLSVEINPKDVERVRSGQHVTVHLLAYSQRYQSVIKGQLDKVSADRFDDRQSQTSYYRGTVSITPGELQRANVELVPGMPVNVVIETGERTILAYLLDPIFKVADFAFRER</sequence>
<dbReference type="OrthoDB" id="9810980at2"/>
<protein>
    <recommendedName>
        <fullName evidence="9">Membrane fusion protein (MFP) family protein</fullName>
    </recommendedName>
</protein>
<dbReference type="RefSeq" id="WP_099510543.1">
    <property type="nucleotide sequence ID" value="NZ_CP016616.1"/>
</dbReference>